<evidence type="ECO:0000313" key="2">
    <source>
        <dbReference type="Proteomes" id="UP000381378"/>
    </source>
</evidence>
<reference evidence="1 2" key="1">
    <citation type="submission" date="2019-09" db="EMBL/GenBank/DDBJ databases">
        <authorList>
            <person name="Chandra G."/>
            <person name="Truman W A."/>
        </authorList>
    </citation>
    <scope>NUCLEOTIDE SEQUENCE [LARGE SCALE GENOMIC DNA]</scope>
    <source>
        <strain evidence="1">PS928</strain>
    </source>
</reference>
<name>A0A5E7RZR9_PSEFL</name>
<dbReference type="EMBL" id="CABVJF010000002">
    <property type="protein sequence ID" value="VVP78887.1"/>
    <property type="molecule type" value="Genomic_DNA"/>
</dbReference>
<dbReference type="AlphaFoldDB" id="A0A5E7RZR9"/>
<gene>
    <name evidence="1" type="ORF">PS928_00523</name>
</gene>
<sequence length="61" mass="6850">MAKRPTNRIKFKLWHPPGSMEFDGTIAEGLFYGAHCLSGEARLELIQKLKAKHAELEAVGR</sequence>
<dbReference type="RefSeq" id="WP_150785591.1">
    <property type="nucleotide sequence ID" value="NZ_CABVJF010000002.1"/>
</dbReference>
<proteinExistence type="predicted"/>
<evidence type="ECO:0000313" key="1">
    <source>
        <dbReference type="EMBL" id="VVP78887.1"/>
    </source>
</evidence>
<organism evidence="1 2">
    <name type="scientific">Pseudomonas fluorescens</name>
    <dbReference type="NCBI Taxonomy" id="294"/>
    <lineage>
        <taxon>Bacteria</taxon>
        <taxon>Pseudomonadati</taxon>
        <taxon>Pseudomonadota</taxon>
        <taxon>Gammaproteobacteria</taxon>
        <taxon>Pseudomonadales</taxon>
        <taxon>Pseudomonadaceae</taxon>
        <taxon>Pseudomonas</taxon>
    </lineage>
</organism>
<protein>
    <submittedName>
        <fullName evidence="1">Uncharacterized protein</fullName>
    </submittedName>
</protein>
<dbReference type="Proteomes" id="UP000381378">
    <property type="component" value="Unassembled WGS sequence"/>
</dbReference>
<dbReference type="OrthoDB" id="7024882at2"/>
<accession>A0A5E7RZR9</accession>